<name>A0A0J6VQM9_9MYCO</name>
<feature type="signal peptide" evidence="1">
    <location>
        <begin position="1"/>
        <end position="27"/>
    </location>
</feature>
<evidence type="ECO:0000313" key="2">
    <source>
        <dbReference type="EMBL" id="KMO71783.1"/>
    </source>
</evidence>
<dbReference type="PATRIC" id="fig|37916.4.peg.4351"/>
<feature type="chain" id="PRO_5005283062" description="MspA" evidence="1">
    <location>
        <begin position="28"/>
        <end position="100"/>
    </location>
</feature>
<keyword evidence="3" id="KW-1185">Reference proteome</keyword>
<proteinExistence type="predicted"/>
<sequence length="100" mass="10110" precursor="true">MTKTTVLAGIATGLAAAALSLAGPALAAPTGAGQADATIMALEDQGNRVIVTRLSSTPLRDASVVSITHGVDVRQGVPFATSQGDNFRSISNQTVYVTVK</sequence>
<keyword evidence="1" id="KW-0732">Signal</keyword>
<evidence type="ECO:0000313" key="3">
    <source>
        <dbReference type="Proteomes" id="UP000036513"/>
    </source>
</evidence>
<dbReference type="STRING" id="37916.MCHLDSM_04375"/>
<dbReference type="AlphaFoldDB" id="A0A0J6VQM9"/>
<evidence type="ECO:0000256" key="1">
    <source>
        <dbReference type="SAM" id="SignalP"/>
    </source>
</evidence>
<dbReference type="Proteomes" id="UP000036513">
    <property type="component" value="Unassembled WGS sequence"/>
</dbReference>
<organism evidence="2 3">
    <name type="scientific">Mycolicibacterium chlorophenolicum</name>
    <dbReference type="NCBI Taxonomy" id="37916"/>
    <lineage>
        <taxon>Bacteria</taxon>
        <taxon>Bacillati</taxon>
        <taxon>Actinomycetota</taxon>
        <taxon>Actinomycetes</taxon>
        <taxon>Mycobacteriales</taxon>
        <taxon>Mycobacteriaceae</taxon>
        <taxon>Mycolicibacterium</taxon>
    </lineage>
</organism>
<reference evidence="2 3" key="1">
    <citation type="journal article" date="2015" name="Genome Biol. Evol.">
        <title>Characterization of Three Mycobacterium spp. with Potential Use in Bioremediation by Genome Sequencing and Comparative Genomics.</title>
        <authorList>
            <person name="Das S."/>
            <person name="Pettersson B.M."/>
            <person name="Behra P.R."/>
            <person name="Ramesh M."/>
            <person name="Dasgupta S."/>
            <person name="Bhattacharya A."/>
            <person name="Kirsebom L.A."/>
        </authorList>
    </citation>
    <scope>NUCLEOTIDE SEQUENCE [LARGE SCALE GENOMIC DNA]</scope>
    <source>
        <strain evidence="2 3">DSM 43826</strain>
    </source>
</reference>
<dbReference type="EMBL" id="JYNL01000051">
    <property type="protein sequence ID" value="KMO71783.1"/>
    <property type="molecule type" value="Genomic_DNA"/>
</dbReference>
<gene>
    <name evidence="2" type="ORF">MCHLDSM_04375</name>
</gene>
<accession>A0A0J6VQM9</accession>
<protein>
    <recommendedName>
        <fullName evidence="4">MspA</fullName>
    </recommendedName>
</protein>
<dbReference type="RefSeq" id="WP_048471707.1">
    <property type="nucleotide sequence ID" value="NZ_JYNL01000051.1"/>
</dbReference>
<evidence type="ECO:0008006" key="4">
    <source>
        <dbReference type="Google" id="ProtNLM"/>
    </source>
</evidence>
<comment type="caution">
    <text evidence="2">The sequence shown here is derived from an EMBL/GenBank/DDBJ whole genome shotgun (WGS) entry which is preliminary data.</text>
</comment>